<reference evidence="1" key="1">
    <citation type="submission" date="2023-11" db="EMBL/GenBank/DDBJ databases">
        <authorList>
            <person name="Poullet M."/>
        </authorList>
    </citation>
    <scope>NUCLEOTIDE SEQUENCE</scope>
    <source>
        <strain evidence="1">E1834</strain>
    </source>
</reference>
<protein>
    <submittedName>
        <fullName evidence="1">Uncharacterized protein</fullName>
    </submittedName>
</protein>
<keyword evidence="2" id="KW-1185">Reference proteome</keyword>
<gene>
    <name evidence="1" type="ORF">MENTE1834_LOCUS35842</name>
</gene>
<comment type="caution">
    <text evidence="1">The sequence shown here is derived from an EMBL/GenBank/DDBJ whole genome shotgun (WGS) entry which is preliminary data.</text>
</comment>
<evidence type="ECO:0000313" key="2">
    <source>
        <dbReference type="Proteomes" id="UP001497535"/>
    </source>
</evidence>
<sequence>MAPFNQQKLLYILYFFSFSTLVFTLVLLLLPSNLPSRPILECFGLTTLIHIAIALFAWITCIEIKVAKNELKNKYDDDVSEENRNFSDNSTIPYSL</sequence>
<name>A0ACB1AAG8_MELEN</name>
<evidence type="ECO:0000313" key="1">
    <source>
        <dbReference type="EMBL" id="CAK5088203.1"/>
    </source>
</evidence>
<proteinExistence type="predicted"/>
<accession>A0ACB1AAG8</accession>
<dbReference type="EMBL" id="CAVMJV010000070">
    <property type="protein sequence ID" value="CAK5088203.1"/>
    <property type="molecule type" value="Genomic_DNA"/>
</dbReference>
<dbReference type="Proteomes" id="UP001497535">
    <property type="component" value="Unassembled WGS sequence"/>
</dbReference>
<organism evidence="1 2">
    <name type="scientific">Meloidogyne enterolobii</name>
    <name type="common">Root-knot nematode worm</name>
    <name type="synonym">Meloidogyne mayaguensis</name>
    <dbReference type="NCBI Taxonomy" id="390850"/>
    <lineage>
        <taxon>Eukaryota</taxon>
        <taxon>Metazoa</taxon>
        <taxon>Ecdysozoa</taxon>
        <taxon>Nematoda</taxon>
        <taxon>Chromadorea</taxon>
        <taxon>Rhabditida</taxon>
        <taxon>Tylenchina</taxon>
        <taxon>Tylenchomorpha</taxon>
        <taxon>Tylenchoidea</taxon>
        <taxon>Meloidogynidae</taxon>
        <taxon>Meloidogyninae</taxon>
        <taxon>Meloidogyne</taxon>
    </lineage>
</organism>